<organism evidence="1 2">
    <name type="scientific">Roseimicrobium gellanilyticum</name>
    <dbReference type="NCBI Taxonomy" id="748857"/>
    <lineage>
        <taxon>Bacteria</taxon>
        <taxon>Pseudomonadati</taxon>
        <taxon>Verrucomicrobiota</taxon>
        <taxon>Verrucomicrobiia</taxon>
        <taxon>Verrucomicrobiales</taxon>
        <taxon>Verrucomicrobiaceae</taxon>
        <taxon>Roseimicrobium</taxon>
    </lineage>
</organism>
<dbReference type="EMBL" id="QNRR01000002">
    <property type="protein sequence ID" value="RBP46377.1"/>
    <property type="molecule type" value="Genomic_DNA"/>
</dbReference>
<evidence type="ECO:0000313" key="2">
    <source>
        <dbReference type="Proteomes" id="UP000253426"/>
    </source>
</evidence>
<name>A0A366HUJ0_9BACT</name>
<sequence>MRVLAPPSIAPPSVAVAVAEAVRLSSLHANSQGPELQFGGRYAVYVAKNVSRA</sequence>
<comment type="caution">
    <text evidence="1">The sequence shown here is derived from an EMBL/GenBank/DDBJ whole genome shotgun (WGS) entry which is preliminary data.</text>
</comment>
<keyword evidence="2" id="KW-1185">Reference proteome</keyword>
<dbReference type="Proteomes" id="UP000253426">
    <property type="component" value="Unassembled WGS sequence"/>
</dbReference>
<dbReference type="AlphaFoldDB" id="A0A366HUJ0"/>
<evidence type="ECO:0000313" key="1">
    <source>
        <dbReference type="EMBL" id="RBP46377.1"/>
    </source>
</evidence>
<reference evidence="1 2" key="1">
    <citation type="submission" date="2018-06" db="EMBL/GenBank/DDBJ databases">
        <title>Genomic Encyclopedia of Type Strains, Phase IV (KMG-IV): sequencing the most valuable type-strain genomes for metagenomic binning, comparative biology and taxonomic classification.</title>
        <authorList>
            <person name="Goeker M."/>
        </authorList>
    </citation>
    <scope>NUCLEOTIDE SEQUENCE [LARGE SCALE GENOMIC DNA]</scope>
    <source>
        <strain evidence="1 2">DSM 25532</strain>
    </source>
</reference>
<protein>
    <submittedName>
        <fullName evidence="1">Uncharacterized protein</fullName>
    </submittedName>
</protein>
<accession>A0A366HUJ0</accession>
<proteinExistence type="predicted"/>
<gene>
    <name evidence="1" type="ORF">DES53_102768</name>
</gene>